<comment type="caution">
    <text evidence="2">The sequence shown here is derived from an EMBL/GenBank/DDBJ whole genome shotgun (WGS) entry which is preliminary data.</text>
</comment>
<dbReference type="InterPro" id="IPR038460">
    <property type="entry name" value="AcetylCoA_hyd_C_sf"/>
</dbReference>
<evidence type="ECO:0000313" key="2">
    <source>
        <dbReference type="EMBL" id="MCJ8501898.1"/>
    </source>
</evidence>
<dbReference type="PANTHER" id="PTHR21432">
    <property type="entry name" value="ACETYL-COA HYDROLASE-RELATED"/>
    <property type="match status" value="1"/>
</dbReference>
<dbReference type="InterPro" id="IPR026888">
    <property type="entry name" value="AcetylCoA_hyd_C"/>
</dbReference>
<dbReference type="Pfam" id="PF13336">
    <property type="entry name" value="AcetylCoA_hyd_C"/>
    <property type="match status" value="1"/>
</dbReference>
<dbReference type="SUPFAM" id="SSF100950">
    <property type="entry name" value="NagB/RpiA/CoA transferase-like"/>
    <property type="match status" value="1"/>
</dbReference>
<keyword evidence="3" id="KW-1185">Reference proteome</keyword>
<gene>
    <name evidence="2" type="ORF">MRX98_15040</name>
</gene>
<feature type="domain" description="Acetyl-CoA hydrolase/transferase C-terminal" evidence="1">
    <location>
        <begin position="439"/>
        <end position="602"/>
    </location>
</feature>
<name>A0AA41UR14_9BACT</name>
<dbReference type="PANTHER" id="PTHR21432:SF20">
    <property type="entry name" value="ACETYL-COA HYDROLASE"/>
    <property type="match status" value="1"/>
</dbReference>
<dbReference type="RefSeq" id="WP_246911281.1">
    <property type="nucleotide sequence ID" value="NZ_JALJRB010000018.1"/>
</dbReference>
<dbReference type="AlphaFoldDB" id="A0AA41UR14"/>
<dbReference type="Gene3D" id="3.40.1080.20">
    <property type="entry name" value="Acetyl-CoA hydrolase/transferase C-terminal domain"/>
    <property type="match status" value="1"/>
</dbReference>
<sequence>MKPRKPLFLDIEQCVDHIVGMFGKDIRMGMPLGLGKAVPLVNALYQRVKQNPELRLTLYTALSLEKPNWSSDLERRLLEPIVDREWTGVPDLDYMRDLRSGGLPPNVTVHELFCRAGAYRKDARMQQDYMSVNYTHTHRDVAAMGENCFCHMIAKQETDTGTRYSCSCNADTSLEALHEFTRLSAQGHKRLTIGMVNTQLPFMYGDAEVSADLYDVIIDDPQHHHPLFGAPRPAINPSDYMIGLNISTLIKDGGTLQIGIGALGDAIAYALDLRQNHNATYQALVADSGLPVRNGDLIDAIGGTAPFQQGLYGSTEMLVDGFLQLYRSGVMKRKVYHNIAIQRLINEGALQETIPADILQQMIDREVLHPYLTRKDFEGLQRFGVFRDTIAYDNGYLVDGDRRYSANLADGANLAAVSAHCLGDRLKNGVLLTGAFFIGPKDFYETLRRMPEAERRQFEMTGVNVANHLYGDEVLRSLERKDGRFCNTGMKATLLGAIVSDALEDGTVISGVGGQYNFVSMAHALPDGRLLMMIKSTRSERGKTLSNIVYKYGHVTIPRHLRDIVVTEYGIADIRGKSDQQIIKAMLNITDSRFQEELLAEAKKYQKIPEDYQIPEAYRHNTPQRLAGLLKKYQQQGLFPAFPFGTIFSDTELTIAHALKVLKAKSSGPEAAEIPAIMKALPEETPADLQPFIERMGLSHPTTAEEEQSRQLLLTAFRLAGYF</sequence>
<dbReference type="Proteomes" id="UP001165427">
    <property type="component" value="Unassembled WGS sequence"/>
</dbReference>
<proteinExistence type="predicted"/>
<evidence type="ECO:0000313" key="3">
    <source>
        <dbReference type="Proteomes" id="UP001165427"/>
    </source>
</evidence>
<dbReference type="GO" id="GO:0008775">
    <property type="term" value="F:acetate CoA-transferase activity"/>
    <property type="evidence" value="ECO:0007669"/>
    <property type="project" value="InterPro"/>
</dbReference>
<dbReference type="GO" id="GO:0006083">
    <property type="term" value="P:acetate metabolic process"/>
    <property type="evidence" value="ECO:0007669"/>
    <property type="project" value="InterPro"/>
</dbReference>
<dbReference type="Gene3D" id="3.30.750.70">
    <property type="entry name" value="4-hydroxybutyrate coenzyme like domains"/>
    <property type="match status" value="1"/>
</dbReference>
<dbReference type="InterPro" id="IPR046433">
    <property type="entry name" value="ActCoA_hydro"/>
</dbReference>
<organism evidence="2 3">
    <name type="scientific">Desulfatitalea alkaliphila</name>
    <dbReference type="NCBI Taxonomy" id="2929485"/>
    <lineage>
        <taxon>Bacteria</taxon>
        <taxon>Pseudomonadati</taxon>
        <taxon>Thermodesulfobacteriota</taxon>
        <taxon>Desulfobacteria</taxon>
        <taxon>Desulfobacterales</taxon>
        <taxon>Desulfosarcinaceae</taxon>
        <taxon>Desulfatitalea</taxon>
    </lineage>
</organism>
<protein>
    <recommendedName>
        <fullName evidence="1">Acetyl-CoA hydrolase/transferase C-terminal domain-containing protein</fullName>
    </recommendedName>
</protein>
<dbReference type="EMBL" id="JALJRB010000018">
    <property type="protein sequence ID" value="MCJ8501898.1"/>
    <property type="molecule type" value="Genomic_DNA"/>
</dbReference>
<evidence type="ECO:0000259" key="1">
    <source>
        <dbReference type="Pfam" id="PF13336"/>
    </source>
</evidence>
<accession>A0AA41UR14</accession>
<dbReference type="InterPro" id="IPR037171">
    <property type="entry name" value="NagB/RpiA_transferase-like"/>
</dbReference>
<reference evidence="2" key="1">
    <citation type="submission" date="2022-04" db="EMBL/GenBank/DDBJ databases">
        <title>Desulfatitalea alkaliphila sp. nov., a novel anaerobic sulfate-reducing bacterium isolated from terrestrial mud volcano, Taman Peninsula, Russia.</title>
        <authorList>
            <person name="Khomyakova M.A."/>
            <person name="Merkel A.Y."/>
            <person name="Slobodkin A.I."/>
        </authorList>
    </citation>
    <scope>NUCLEOTIDE SEQUENCE</scope>
    <source>
        <strain evidence="2">M08but</strain>
    </source>
</reference>
<dbReference type="Gene3D" id="3.40.1080.10">
    <property type="entry name" value="Glutaconate Coenzyme A-transferase"/>
    <property type="match status" value="1"/>
</dbReference>